<gene>
    <name evidence="1" type="ORF">V3390_02550</name>
</gene>
<evidence type="ECO:0000313" key="1">
    <source>
        <dbReference type="EMBL" id="MEF2155113.1"/>
    </source>
</evidence>
<sequence>MSSQPQRALPSRLQLCLAIEVRPDALSPDRTTPLAAMLSPDLAGALAAKVAADLATFDARAAELELITCGALYDPVEVLRPTWRLHTELENLAARAPRKPAVAPAGETLAGQGRVIAFGAAEGKMPGILQPESQYGASALLLLPINLQGEPAIAEPLAAEFERILLERGMASAETALFVQEAFEVPIEHARYLTAWDLAAMMQLQYRHAGLESLWPLIEACALTDPPRTAELSGDNEPPAQAAEGIVTFAELPDDVSPAVKARQRQLQHVLAAHGIPTAQA</sequence>
<name>A0ABU7UXZ5_9GAMM</name>
<comment type="caution">
    <text evidence="1">The sequence shown here is derived from an EMBL/GenBank/DDBJ whole genome shotgun (WGS) entry which is preliminary data.</text>
</comment>
<reference evidence="1 2" key="1">
    <citation type="submission" date="2024-01" db="EMBL/GenBank/DDBJ databases">
        <title>Novel species of the genus Luteimonas isolated from rivers.</title>
        <authorList>
            <person name="Lu H."/>
        </authorList>
    </citation>
    <scope>NUCLEOTIDE SEQUENCE [LARGE SCALE GENOMIC DNA]</scope>
    <source>
        <strain evidence="1 2">FXH3W</strain>
    </source>
</reference>
<protein>
    <submittedName>
        <fullName evidence="1">Uncharacterized protein</fullName>
    </submittedName>
</protein>
<evidence type="ECO:0000313" key="2">
    <source>
        <dbReference type="Proteomes" id="UP001356170"/>
    </source>
</evidence>
<dbReference type="RefSeq" id="WP_331690166.1">
    <property type="nucleotide sequence ID" value="NZ_JAZHBN010000008.1"/>
</dbReference>
<organism evidence="1 2">
    <name type="scientific">Aquilutibacter rugosus</name>
    <dbReference type="NCBI Taxonomy" id="3115820"/>
    <lineage>
        <taxon>Bacteria</taxon>
        <taxon>Pseudomonadati</taxon>
        <taxon>Pseudomonadota</taxon>
        <taxon>Gammaproteobacteria</taxon>
        <taxon>Lysobacterales</taxon>
        <taxon>Lysobacteraceae</taxon>
        <taxon>Aquilutibacter</taxon>
    </lineage>
</organism>
<accession>A0ABU7UXZ5</accession>
<keyword evidence="2" id="KW-1185">Reference proteome</keyword>
<dbReference type="EMBL" id="JAZHBO010000001">
    <property type="protein sequence ID" value="MEF2155113.1"/>
    <property type="molecule type" value="Genomic_DNA"/>
</dbReference>
<proteinExistence type="predicted"/>
<dbReference type="Proteomes" id="UP001356170">
    <property type="component" value="Unassembled WGS sequence"/>
</dbReference>